<dbReference type="Proteomes" id="UP001345963">
    <property type="component" value="Unassembled WGS sequence"/>
</dbReference>
<organism evidence="1 2">
    <name type="scientific">Ataeniobius toweri</name>
    <dbReference type="NCBI Taxonomy" id="208326"/>
    <lineage>
        <taxon>Eukaryota</taxon>
        <taxon>Metazoa</taxon>
        <taxon>Chordata</taxon>
        <taxon>Craniata</taxon>
        <taxon>Vertebrata</taxon>
        <taxon>Euteleostomi</taxon>
        <taxon>Actinopterygii</taxon>
        <taxon>Neopterygii</taxon>
        <taxon>Teleostei</taxon>
        <taxon>Neoteleostei</taxon>
        <taxon>Acanthomorphata</taxon>
        <taxon>Ovalentaria</taxon>
        <taxon>Atherinomorphae</taxon>
        <taxon>Cyprinodontiformes</taxon>
        <taxon>Goodeidae</taxon>
        <taxon>Ataeniobius</taxon>
    </lineage>
</organism>
<name>A0ABU7CHI0_9TELE</name>
<reference evidence="1 2" key="1">
    <citation type="submission" date="2021-07" db="EMBL/GenBank/DDBJ databases">
        <authorList>
            <person name="Palmer J.M."/>
        </authorList>
    </citation>
    <scope>NUCLEOTIDE SEQUENCE [LARGE SCALE GENOMIC DNA]</scope>
    <source>
        <strain evidence="1 2">AT_MEX2019</strain>
        <tissue evidence="1">Muscle</tissue>
    </source>
</reference>
<comment type="caution">
    <text evidence="1">The sequence shown here is derived from an EMBL/GenBank/DDBJ whole genome shotgun (WGS) entry which is preliminary data.</text>
</comment>
<sequence>MDNYCDSWGNFRKVFPPPLVCSAPECLLQCPTHGTLHPKKRKRGTRAGVRVKRRRYRRLASWLWIDSRCLRPVPLVSFGVDPALPSVARVPWLSVGVLA</sequence>
<accession>A0ABU7CHI0</accession>
<keyword evidence="2" id="KW-1185">Reference proteome</keyword>
<proteinExistence type="predicted"/>
<protein>
    <submittedName>
        <fullName evidence="1">Uncharacterized protein</fullName>
    </submittedName>
</protein>
<dbReference type="EMBL" id="JAHUTI010089462">
    <property type="protein sequence ID" value="MED6260994.1"/>
    <property type="molecule type" value="Genomic_DNA"/>
</dbReference>
<evidence type="ECO:0000313" key="1">
    <source>
        <dbReference type="EMBL" id="MED6260994.1"/>
    </source>
</evidence>
<evidence type="ECO:0000313" key="2">
    <source>
        <dbReference type="Proteomes" id="UP001345963"/>
    </source>
</evidence>
<gene>
    <name evidence="1" type="ORF">ATANTOWER_032406</name>
</gene>